<comment type="caution">
    <text evidence="6">The sequence shown here is derived from an EMBL/GenBank/DDBJ whole genome shotgun (WGS) entry which is preliminary data.</text>
</comment>
<dbReference type="Gene3D" id="3.30.70.330">
    <property type="match status" value="1"/>
</dbReference>
<dbReference type="STRING" id="1890683.A0A427YJN6"/>
<dbReference type="GO" id="GO:0000398">
    <property type="term" value="P:mRNA splicing, via spliceosome"/>
    <property type="evidence" value="ECO:0007669"/>
    <property type="project" value="TreeGrafter"/>
</dbReference>
<dbReference type="InterPro" id="IPR000504">
    <property type="entry name" value="RRM_dom"/>
</dbReference>
<feature type="domain" description="RRM" evidence="5">
    <location>
        <begin position="517"/>
        <end position="594"/>
    </location>
</feature>
<evidence type="ECO:0000259" key="5">
    <source>
        <dbReference type="PROSITE" id="PS50102"/>
    </source>
</evidence>
<dbReference type="PROSITE" id="PS50102">
    <property type="entry name" value="RRM"/>
    <property type="match status" value="1"/>
</dbReference>
<feature type="compositionally biased region" description="Low complexity" evidence="4">
    <location>
        <begin position="29"/>
        <end position="38"/>
    </location>
</feature>
<keyword evidence="2" id="KW-0539">Nucleus</keyword>
<feature type="region of interest" description="Disordered" evidence="4">
    <location>
        <begin position="613"/>
        <end position="651"/>
    </location>
</feature>
<reference evidence="6 7" key="1">
    <citation type="submission" date="2018-11" db="EMBL/GenBank/DDBJ databases">
        <title>Genome sequence of Saitozyma podzolica DSM 27192.</title>
        <authorList>
            <person name="Aliyu H."/>
            <person name="Gorte O."/>
            <person name="Ochsenreither K."/>
        </authorList>
    </citation>
    <scope>NUCLEOTIDE SEQUENCE [LARGE SCALE GENOMIC DNA]</scope>
    <source>
        <strain evidence="6 7">DSM 27192</strain>
    </source>
</reference>
<feature type="compositionally biased region" description="Low complexity" evidence="4">
    <location>
        <begin position="830"/>
        <end position="845"/>
    </location>
</feature>
<feature type="compositionally biased region" description="Polar residues" evidence="4">
    <location>
        <begin position="11"/>
        <end position="28"/>
    </location>
</feature>
<dbReference type="GO" id="GO:0017069">
    <property type="term" value="F:snRNA binding"/>
    <property type="evidence" value="ECO:0007669"/>
    <property type="project" value="TreeGrafter"/>
</dbReference>
<dbReference type="PANTHER" id="PTHR13952">
    <property type="entry name" value="U1 SMALL NUCLEAR RIBONUCLEOPROTEIN 70 KD"/>
    <property type="match status" value="1"/>
</dbReference>
<dbReference type="InterPro" id="IPR035979">
    <property type="entry name" value="RBD_domain_sf"/>
</dbReference>
<feature type="region of interest" description="Disordered" evidence="4">
    <location>
        <begin position="817"/>
        <end position="853"/>
    </location>
</feature>
<feature type="region of interest" description="Disordered" evidence="4">
    <location>
        <begin position="1"/>
        <end position="43"/>
    </location>
</feature>
<keyword evidence="3" id="KW-0694">RNA-binding</keyword>
<evidence type="ECO:0000256" key="4">
    <source>
        <dbReference type="SAM" id="MobiDB-lite"/>
    </source>
</evidence>
<dbReference type="InterPro" id="IPR012677">
    <property type="entry name" value="Nucleotide-bd_a/b_plait_sf"/>
</dbReference>
<proteinExistence type="predicted"/>
<evidence type="ECO:0000313" key="7">
    <source>
        <dbReference type="Proteomes" id="UP000279259"/>
    </source>
</evidence>
<dbReference type="GO" id="GO:0071011">
    <property type="term" value="C:precatalytic spliceosome"/>
    <property type="evidence" value="ECO:0007669"/>
    <property type="project" value="TreeGrafter"/>
</dbReference>
<sequence>MQSAPAEHHFSPSSNPPESNGVSSAQNNPLSPTPTIFPSLPPPNEFFALNNANGIGQNSHVKPHHQPMSIMTPTPWRPIPLQPLTSAHHHHHRGMDNAPRPHPHITSSTLFISHVPPDVPEEYIAKALEDCMPVRINLKHQVDPNHRLKPDEYYDWMPRAGILQFDSMYNVEKALTILPEHPYIAQRGIIISPYPAPQLLPLPDQIVPARYLRPSALVHPPSEPLPADATLKFMAQCPSSAQLYDSIRPWGSLRQLSVWAQEEELPPGTEGQARLLWRARVEFWYEDEAKMFEIGFGQTGSIIKGWQVHITADSFKPTFNVSAPPAPAIGPPSMPFPALLDTFQIVPPKLDSQAQLPMLLLGPGAHPAAPAAGIPHLGFAGVLPPTPPALSYTPPWAAHNIFAALPSPMTPVTPLFPDMTGRHIRTESGPMPMSREGTPTTPNFARAALGRRSVGSFRGDRTRGKGPGVLRWRIRRRESSGRQASWRTTGRTYSTHIRPAPAYGPGANSLSGLVDYSNVFVKGLDPDINSYFLSDLFEHLGRIVSARVMRDEQGRSRGYGFVSFQTPEEAAHAINVMNNTKVGKQIISVTLHEPRKLRPEKIAERIAQGVPMGFGRNGSGLGTRRSSSPIRTDRRGRNPVPVDDGQPALGTTDEIRLLSPDARKASLRRRVAARVRTYAKTRSIPDRYVEPTIKALVALDLSLVPLLHDPDQLQAKITETLSVLQGDPELDINLGVQSSQPSPVKDVDAISEDPEELRGRLHEEIARIDPMEVDEVLVIMLPMLSHAEISHCLSNKNFLAAKYNVAKKELIKQQATASKDVALSSSPPLEATSSPISSDISSETASPPPLSHSVKPPVIDDFIRVSPETVNLPFLASLGIRDIMANISGEDGEAILSKVECSRPTATEAASLARWTKGVMEKTGVERKAEIAGMLAKKMDAAIAKRSAKLKVAKALVSQEDDEAVCKLMAYPALLDAKVKSHLAGSASSSR</sequence>
<comment type="subcellular location">
    <subcellularLocation>
        <location evidence="1">Nucleus</location>
    </subcellularLocation>
</comment>
<evidence type="ECO:0000256" key="3">
    <source>
        <dbReference type="PROSITE-ProRule" id="PRU00176"/>
    </source>
</evidence>
<name>A0A427YJN6_9TREE</name>
<dbReference type="OrthoDB" id="6159137at2759"/>
<dbReference type="AlphaFoldDB" id="A0A427YJN6"/>
<keyword evidence="7" id="KW-1185">Reference proteome</keyword>
<dbReference type="Proteomes" id="UP000279259">
    <property type="component" value="Unassembled WGS sequence"/>
</dbReference>
<dbReference type="GO" id="GO:0003729">
    <property type="term" value="F:mRNA binding"/>
    <property type="evidence" value="ECO:0007669"/>
    <property type="project" value="TreeGrafter"/>
</dbReference>
<gene>
    <name evidence="6" type="ORF">EHS25_009611</name>
</gene>
<dbReference type="SUPFAM" id="SSF54928">
    <property type="entry name" value="RNA-binding domain, RBD"/>
    <property type="match status" value="1"/>
</dbReference>
<dbReference type="InterPro" id="IPR051183">
    <property type="entry name" value="U1_U11-U12_snRNP_70-35kDa"/>
</dbReference>
<evidence type="ECO:0000256" key="1">
    <source>
        <dbReference type="ARBA" id="ARBA00004123"/>
    </source>
</evidence>
<evidence type="ECO:0000256" key="2">
    <source>
        <dbReference type="ARBA" id="ARBA00023242"/>
    </source>
</evidence>
<dbReference type="Pfam" id="PF00076">
    <property type="entry name" value="RRM_1"/>
    <property type="match status" value="1"/>
</dbReference>
<organism evidence="6 7">
    <name type="scientific">Saitozyma podzolica</name>
    <dbReference type="NCBI Taxonomy" id="1890683"/>
    <lineage>
        <taxon>Eukaryota</taxon>
        <taxon>Fungi</taxon>
        <taxon>Dikarya</taxon>
        <taxon>Basidiomycota</taxon>
        <taxon>Agaricomycotina</taxon>
        <taxon>Tremellomycetes</taxon>
        <taxon>Tremellales</taxon>
        <taxon>Trimorphomycetaceae</taxon>
        <taxon>Saitozyma</taxon>
    </lineage>
</organism>
<feature type="compositionally biased region" description="Basic and acidic residues" evidence="4">
    <location>
        <begin position="1"/>
        <end position="10"/>
    </location>
</feature>
<dbReference type="EMBL" id="RSCD01000008">
    <property type="protein sequence ID" value="RSH91312.1"/>
    <property type="molecule type" value="Genomic_DNA"/>
</dbReference>
<evidence type="ECO:0000313" key="6">
    <source>
        <dbReference type="EMBL" id="RSH91312.1"/>
    </source>
</evidence>
<accession>A0A427YJN6</accession>
<protein>
    <recommendedName>
        <fullName evidence="5">RRM domain-containing protein</fullName>
    </recommendedName>
</protein>
<dbReference type="PANTHER" id="PTHR13952:SF6">
    <property type="entry name" value="U11_U12 SMALL NUCLEAR RIBONUCLEOPROTEIN 35 KDA PROTEIN"/>
    <property type="match status" value="1"/>
</dbReference>
<feature type="compositionally biased region" description="Polar residues" evidence="4">
    <location>
        <begin position="817"/>
        <end position="827"/>
    </location>
</feature>
<dbReference type="SMART" id="SM00360">
    <property type="entry name" value="RRM"/>
    <property type="match status" value="1"/>
</dbReference>